<organism evidence="1 2">
    <name type="scientific">Racocetra persica</name>
    <dbReference type="NCBI Taxonomy" id="160502"/>
    <lineage>
        <taxon>Eukaryota</taxon>
        <taxon>Fungi</taxon>
        <taxon>Fungi incertae sedis</taxon>
        <taxon>Mucoromycota</taxon>
        <taxon>Glomeromycotina</taxon>
        <taxon>Glomeromycetes</taxon>
        <taxon>Diversisporales</taxon>
        <taxon>Gigasporaceae</taxon>
        <taxon>Racocetra</taxon>
    </lineage>
</organism>
<feature type="non-terminal residue" evidence="1">
    <location>
        <position position="1"/>
    </location>
</feature>
<dbReference type="EMBL" id="CAJVQC010024552">
    <property type="protein sequence ID" value="CAG8726887.1"/>
    <property type="molecule type" value="Genomic_DNA"/>
</dbReference>
<proteinExistence type="predicted"/>
<dbReference type="Proteomes" id="UP000789920">
    <property type="component" value="Unassembled WGS sequence"/>
</dbReference>
<gene>
    <name evidence="1" type="ORF">RPERSI_LOCUS11776</name>
</gene>
<protein>
    <submittedName>
        <fullName evidence="1">14011_t:CDS:1</fullName>
    </submittedName>
</protein>
<reference evidence="1" key="1">
    <citation type="submission" date="2021-06" db="EMBL/GenBank/DDBJ databases">
        <authorList>
            <person name="Kallberg Y."/>
            <person name="Tangrot J."/>
            <person name="Rosling A."/>
        </authorList>
    </citation>
    <scope>NUCLEOTIDE SEQUENCE</scope>
    <source>
        <strain evidence="1">MA461A</strain>
    </source>
</reference>
<keyword evidence="2" id="KW-1185">Reference proteome</keyword>
<name>A0ACA9PVT3_9GLOM</name>
<evidence type="ECO:0000313" key="1">
    <source>
        <dbReference type="EMBL" id="CAG8726887.1"/>
    </source>
</evidence>
<accession>A0ACA9PVT3</accession>
<comment type="caution">
    <text evidence="1">The sequence shown here is derived from an EMBL/GenBank/DDBJ whole genome shotgun (WGS) entry which is preliminary data.</text>
</comment>
<evidence type="ECO:0000313" key="2">
    <source>
        <dbReference type="Proteomes" id="UP000789920"/>
    </source>
</evidence>
<sequence length="61" mass="7147">SSIQREAPKLPRQCNPRNKERINYNIESLSKKSVFKKAEKEEESAQEVVLYIAKSQKINNR</sequence>